<feature type="non-terminal residue" evidence="1">
    <location>
        <position position="1"/>
    </location>
</feature>
<protein>
    <submittedName>
        <fullName evidence="1">19970_t:CDS:1</fullName>
    </submittedName>
</protein>
<reference evidence="1" key="1">
    <citation type="submission" date="2021-06" db="EMBL/GenBank/DDBJ databases">
        <authorList>
            <person name="Kallberg Y."/>
            <person name="Tangrot J."/>
            <person name="Rosling A."/>
        </authorList>
    </citation>
    <scope>NUCLEOTIDE SEQUENCE</scope>
    <source>
        <strain evidence="1">MA461A</strain>
    </source>
</reference>
<dbReference type="Proteomes" id="UP000789920">
    <property type="component" value="Unassembled WGS sequence"/>
</dbReference>
<gene>
    <name evidence="1" type="ORF">RPERSI_LOCUS35886</name>
</gene>
<keyword evidence="2" id="KW-1185">Reference proteome</keyword>
<accession>A0ACA9SX19</accession>
<feature type="non-terminal residue" evidence="1">
    <location>
        <position position="63"/>
    </location>
</feature>
<sequence length="63" mass="6918">NIVNKSPDELNTMLSLSTLSDQVSIVNDNLIKDFGDNMVKGSIIEQLELKLSEITKLLGSLDI</sequence>
<name>A0ACA9SX19_9GLOM</name>
<evidence type="ECO:0000313" key="1">
    <source>
        <dbReference type="EMBL" id="CAG8850023.1"/>
    </source>
</evidence>
<comment type="caution">
    <text evidence="1">The sequence shown here is derived from an EMBL/GenBank/DDBJ whole genome shotgun (WGS) entry which is preliminary data.</text>
</comment>
<dbReference type="EMBL" id="CAJVQC010168665">
    <property type="protein sequence ID" value="CAG8850023.1"/>
    <property type="molecule type" value="Genomic_DNA"/>
</dbReference>
<proteinExistence type="predicted"/>
<evidence type="ECO:0000313" key="2">
    <source>
        <dbReference type="Proteomes" id="UP000789920"/>
    </source>
</evidence>
<organism evidence="1 2">
    <name type="scientific">Racocetra persica</name>
    <dbReference type="NCBI Taxonomy" id="160502"/>
    <lineage>
        <taxon>Eukaryota</taxon>
        <taxon>Fungi</taxon>
        <taxon>Fungi incertae sedis</taxon>
        <taxon>Mucoromycota</taxon>
        <taxon>Glomeromycotina</taxon>
        <taxon>Glomeromycetes</taxon>
        <taxon>Diversisporales</taxon>
        <taxon>Gigasporaceae</taxon>
        <taxon>Racocetra</taxon>
    </lineage>
</organism>